<feature type="compositionally biased region" description="Basic and acidic residues" evidence="1">
    <location>
        <begin position="252"/>
        <end position="261"/>
    </location>
</feature>
<organism evidence="2 3">
    <name type="scientific">Leucocoprinus birnbaumii</name>
    <dbReference type="NCBI Taxonomy" id="56174"/>
    <lineage>
        <taxon>Eukaryota</taxon>
        <taxon>Fungi</taxon>
        <taxon>Dikarya</taxon>
        <taxon>Basidiomycota</taxon>
        <taxon>Agaricomycotina</taxon>
        <taxon>Agaricomycetes</taxon>
        <taxon>Agaricomycetidae</taxon>
        <taxon>Agaricales</taxon>
        <taxon>Agaricineae</taxon>
        <taxon>Agaricaceae</taxon>
        <taxon>Leucocoprinus</taxon>
    </lineage>
</organism>
<evidence type="ECO:0000313" key="2">
    <source>
        <dbReference type="EMBL" id="KAJ3558664.1"/>
    </source>
</evidence>
<accession>A0AAD5VIW3</accession>
<feature type="compositionally biased region" description="Pro residues" evidence="1">
    <location>
        <begin position="235"/>
        <end position="244"/>
    </location>
</feature>
<evidence type="ECO:0000256" key="1">
    <source>
        <dbReference type="SAM" id="MobiDB-lite"/>
    </source>
</evidence>
<feature type="compositionally biased region" description="Low complexity" evidence="1">
    <location>
        <begin position="83"/>
        <end position="105"/>
    </location>
</feature>
<gene>
    <name evidence="2" type="ORF">NP233_g11463</name>
</gene>
<feature type="region of interest" description="Disordered" evidence="1">
    <location>
        <begin position="214"/>
        <end position="309"/>
    </location>
</feature>
<proteinExistence type="predicted"/>
<evidence type="ECO:0000313" key="3">
    <source>
        <dbReference type="Proteomes" id="UP001213000"/>
    </source>
</evidence>
<name>A0AAD5VIW3_9AGAR</name>
<protein>
    <submittedName>
        <fullName evidence="2">Uncharacterized protein</fullName>
    </submittedName>
</protein>
<feature type="region of interest" description="Disordered" evidence="1">
    <location>
        <begin position="79"/>
        <end position="107"/>
    </location>
</feature>
<dbReference type="EMBL" id="JANIEX010001380">
    <property type="protein sequence ID" value="KAJ3558664.1"/>
    <property type="molecule type" value="Genomic_DNA"/>
</dbReference>
<comment type="caution">
    <text evidence="2">The sequence shown here is derived from an EMBL/GenBank/DDBJ whole genome shotgun (WGS) entry which is preliminary data.</text>
</comment>
<reference evidence="2" key="1">
    <citation type="submission" date="2022-07" db="EMBL/GenBank/DDBJ databases">
        <title>Genome Sequence of Leucocoprinus birnbaumii.</title>
        <authorList>
            <person name="Buettner E."/>
        </authorList>
    </citation>
    <scope>NUCLEOTIDE SEQUENCE</scope>
    <source>
        <strain evidence="2">VT141</strain>
    </source>
</reference>
<keyword evidence="3" id="KW-1185">Reference proteome</keyword>
<feature type="region of interest" description="Disordered" evidence="1">
    <location>
        <begin position="128"/>
        <end position="172"/>
    </location>
</feature>
<dbReference type="AlphaFoldDB" id="A0AAD5VIW3"/>
<sequence length="309" mass="33600">MCTSTLMDLFSCCFPRKRTVPNQPNERTFLIPTEPHPESLDDEITRRQRALQDRLTEIVRAKEGKMVNLHVRLPFNLHNRTNSSLSGRLDPSSSRSASDSLLSPTPTSPRYPISYAVNHHQYHYSSPLGFVDERNSSASRSSSRLTPQPDRHDGEGEGDNGGSSEGHAHPEDDRLPILNLRLVNPNPAFGIGSNNRPLLTRGRSPLKYATTLEAPAEAASASKDVEGQSSTVLPQQPPPPPPQSPRSTGTDSLREEGEDMKSPSSTVGPSAAGVPKTPTDVEPFVMSISPASTGSFKIHETSPLVIDWG</sequence>
<dbReference type="Proteomes" id="UP001213000">
    <property type="component" value="Unassembled WGS sequence"/>
</dbReference>